<evidence type="ECO:0000256" key="1">
    <source>
        <dbReference type="SAM" id="SignalP"/>
    </source>
</evidence>
<feature type="signal peptide" evidence="1">
    <location>
        <begin position="1"/>
        <end position="24"/>
    </location>
</feature>
<dbReference type="RefSeq" id="WP_380052503.1">
    <property type="nucleotide sequence ID" value="NZ_JBHLTC010000035.1"/>
</dbReference>
<evidence type="ECO:0000313" key="2">
    <source>
        <dbReference type="EMBL" id="MFC0627572.1"/>
    </source>
</evidence>
<keyword evidence="1" id="KW-0732">Signal</keyword>
<keyword evidence="3" id="KW-1185">Reference proteome</keyword>
<dbReference type="SUPFAM" id="SSF55486">
    <property type="entry name" value="Metalloproteases ('zincins'), catalytic domain"/>
    <property type="match status" value="1"/>
</dbReference>
<organism evidence="2 3">
    <name type="scientific">Kribbella deserti</name>
    <dbReference type="NCBI Taxonomy" id="1926257"/>
    <lineage>
        <taxon>Bacteria</taxon>
        <taxon>Bacillati</taxon>
        <taxon>Actinomycetota</taxon>
        <taxon>Actinomycetes</taxon>
        <taxon>Propionibacteriales</taxon>
        <taxon>Kribbellaceae</taxon>
        <taxon>Kribbella</taxon>
    </lineage>
</organism>
<protein>
    <submittedName>
        <fullName evidence="2">Uncharacterized protein</fullName>
    </submittedName>
</protein>
<evidence type="ECO:0000313" key="3">
    <source>
        <dbReference type="Proteomes" id="UP001589890"/>
    </source>
</evidence>
<name>A0ABV6QV19_9ACTN</name>
<sequence length="646" mass="70979">MVRRQLAAVGVAVLGMIASGIMTAVPANSAPPEFEHLRPGGQPELTERVPVNVVFLGYKRESIDTAALTGALPINHKPKVITRLLAGLHETIGLEYTYDYRVKFADEAYQTKFFQQLGALARPVEVSTVQARYNAQQNNKLDVTANHHIDATAVEKWLAFNPPTGVDTRENTVFLINWYDRPDFKFHVYTKTDEPDPDTGQNFGKFASRDLVAWGGTTADDEESGLGSTRRVWFHDLSAGPVQSTGSWNVDNPDLDGDGQADYRIPPAWEYGAYRKAGDLTADLGRLLRTVAVQALFTGSPVYPVELPVARPATTVNLDSNTYEGWAGTDASAKYIKPELVQAELSEVLPGVELSYDNQDLPYDGEAKRCMEAWLGDLSCYPEANLPPFANMFLQNKRELDRVLDDQGKVDYELPMFNYAVEKDNLPWLGYADSNWSDGTASFVYNWITPQFVGYGYGLTATMIHEVGHHVGVTHPHDGYDGLADKFFEPTGPYYFAWIGDHSNSVMSYLNLNWDFSQFDRDNMARFRGAALNEAANSLAAEVLAAPNAALGYADLQKADVLIGRAKTALAAHQYESVRVHAAAAYAATAEAARKASVDVKTFEAKHLAQTQAARKQPVPATVDRVIDPRATGSAAVRKPLTAGGR</sequence>
<dbReference type="Proteomes" id="UP001589890">
    <property type="component" value="Unassembled WGS sequence"/>
</dbReference>
<accession>A0ABV6QV19</accession>
<dbReference type="EMBL" id="JBHLTC010000035">
    <property type="protein sequence ID" value="MFC0627572.1"/>
    <property type="molecule type" value="Genomic_DNA"/>
</dbReference>
<gene>
    <name evidence="2" type="ORF">ACFFGN_26100</name>
</gene>
<dbReference type="Gene3D" id="3.40.390.10">
    <property type="entry name" value="Collagenase (Catalytic Domain)"/>
    <property type="match status" value="1"/>
</dbReference>
<dbReference type="InterPro" id="IPR024079">
    <property type="entry name" value="MetalloPept_cat_dom_sf"/>
</dbReference>
<reference evidence="2 3" key="1">
    <citation type="submission" date="2024-09" db="EMBL/GenBank/DDBJ databases">
        <authorList>
            <person name="Sun Q."/>
            <person name="Mori K."/>
        </authorList>
    </citation>
    <scope>NUCLEOTIDE SEQUENCE [LARGE SCALE GENOMIC DNA]</scope>
    <source>
        <strain evidence="2 3">CGMCC 1.15906</strain>
    </source>
</reference>
<proteinExistence type="predicted"/>
<comment type="caution">
    <text evidence="2">The sequence shown here is derived from an EMBL/GenBank/DDBJ whole genome shotgun (WGS) entry which is preliminary data.</text>
</comment>
<feature type="chain" id="PRO_5047223999" evidence="1">
    <location>
        <begin position="25"/>
        <end position="646"/>
    </location>
</feature>